<evidence type="ECO:0000313" key="2">
    <source>
        <dbReference type="EnsemblPlants" id="Pp3c21_10880V3.1"/>
    </source>
</evidence>
<name>A0A2K1IRI4_PHYPA</name>
<reference evidence="2" key="3">
    <citation type="submission" date="2020-12" db="UniProtKB">
        <authorList>
            <consortium name="EnsemblPlants"/>
        </authorList>
    </citation>
    <scope>IDENTIFICATION</scope>
</reference>
<gene>
    <name evidence="1" type="ORF">PHYPA_026016</name>
</gene>
<dbReference type="EnsemblPlants" id="Pp3c21_10880V3.1">
    <property type="protein sequence ID" value="Pp3c21_10880V3.1"/>
    <property type="gene ID" value="Pp3c21_10880"/>
</dbReference>
<keyword evidence="3" id="KW-1185">Reference proteome</keyword>
<evidence type="ECO:0000313" key="3">
    <source>
        <dbReference type="Proteomes" id="UP000006727"/>
    </source>
</evidence>
<dbReference type="Proteomes" id="UP000006727">
    <property type="component" value="Chromosome 21"/>
</dbReference>
<dbReference type="Gramene" id="Pp3c21_10880V3.1">
    <property type="protein sequence ID" value="Pp3c21_10880V3.1"/>
    <property type="gene ID" value="Pp3c21_10880"/>
</dbReference>
<evidence type="ECO:0000313" key="1">
    <source>
        <dbReference type="EMBL" id="PNR31893.1"/>
    </source>
</evidence>
<organism evidence="1">
    <name type="scientific">Physcomitrium patens</name>
    <name type="common">Spreading-leaved earth moss</name>
    <name type="synonym">Physcomitrella patens</name>
    <dbReference type="NCBI Taxonomy" id="3218"/>
    <lineage>
        <taxon>Eukaryota</taxon>
        <taxon>Viridiplantae</taxon>
        <taxon>Streptophyta</taxon>
        <taxon>Embryophyta</taxon>
        <taxon>Bryophyta</taxon>
        <taxon>Bryophytina</taxon>
        <taxon>Bryopsida</taxon>
        <taxon>Funariidae</taxon>
        <taxon>Funariales</taxon>
        <taxon>Funariaceae</taxon>
        <taxon>Physcomitrium</taxon>
    </lineage>
</organism>
<reference evidence="1 3" key="1">
    <citation type="journal article" date="2008" name="Science">
        <title>The Physcomitrella genome reveals evolutionary insights into the conquest of land by plants.</title>
        <authorList>
            <person name="Rensing S."/>
            <person name="Lang D."/>
            <person name="Zimmer A."/>
            <person name="Terry A."/>
            <person name="Salamov A."/>
            <person name="Shapiro H."/>
            <person name="Nishiyama T."/>
            <person name="Perroud P.-F."/>
            <person name="Lindquist E."/>
            <person name="Kamisugi Y."/>
            <person name="Tanahashi T."/>
            <person name="Sakakibara K."/>
            <person name="Fujita T."/>
            <person name="Oishi K."/>
            <person name="Shin-I T."/>
            <person name="Kuroki Y."/>
            <person name="Toyoda A."/>
            <person name="Suzuki Y."/>
            <person name="Hashimoto A."/>
            <person name="Yamaguchi K."/>
            <person name="Sugano A."/>
            <person name="Kohara Y."/>
            <person name="Fujiyama A."/>
            <person name="Anterola A."/>
            <person name="Aoki S."/>
            <person name="Ashton N."/>
            <person name="Barbazuk W.B."/>
            <person name="Barker E."/>
            <person name="Bennetzen J."/>
            <person name="Bezanilla M."/>
            <person name="Blankenship R."/>
            <person name="Cho S.H."/>
            <person name="Dutcher S."/>
            <person name="Estelle M."/>
            <person name="Fawcett J.A."/>
            <person name="Gundlach H."/>
            <person name="Hanada K."/>
            <person name="Heyl A."/>
            <person name="Hicks K.A."/>
            <person name="Hugh J."/>
            <person name="Lohr M."/>
            <person name="Mayer K."/>
            <person name="Melkozernov A."/>
            <person name="Murata T."/>
            <person name="Nelson D."/>
            <person name="Pils B."/>
            <person name="Prigge M."/>
            <person name="Reiss B."/>
            <person name="Renner T."/>
            <person name="Rombauts S."/>
            <person name="Rushton P."/>
            <person name="Sanderfoot A."/>
            <person name="Schween G."/>
            <person name="Shiu S.-H."/>
            <person name="Stueber K."/>
            <person name="Theodoulou F.L."/>
            <person name="Tu H."/>
            <person name="Van de Peer Y."/>
            <person name="Verrier P.J."/>
            <person name="Waters E."/>
            <person name="Wood A."/>
            <person name="Yang L."/>
            <person name="Cove D."/>
            <person name="Cuming A."/>
            <person name="Hasebe M."/>
            <person name="Lucas S."/>
            <person name="Mishler D.B."/>
            <person name="Reski R."/>
            <person name="Grigoriev I."/>
            <person name="Quatrano R.S."/>
            <person name="Boore J.L."/>
        </authorList>
    </citation>
    <scope>NUCLEOTIDE SEQUENCE [LARGE SCALE GENOMIC DNA]</scope>
    <source>
        <strain evidence="2 3">cv. Gransden 2004</strain>
    </source>
</reference>
<proteinExistence type="predicted"/>
<sequence length="97" mass="11127">MNSMSNSIKVVHGKLLEANPESSHNNDMVMFNTLIKPYGLRHFPSQYLAHSRVGQHNIFFDKLLLFISVVGVMAMRKNSNIDTIQNLAKESTFYNRQ</sequence>
<dbReference type="EMBL" id="ABEU02000021">
    <property type="protein sequence ID" value="PNR31893.1"/>
    <property type="molecule type" value="Genomic_DNA"/>
</dbReference>
<accession>A0A2K1IRI4</accession>
<reference evidence="1 3" key="2">
    <citation type="journal article" date="2018" name="Plant J.">
        <title>The Physcomitrella patens chromosome-scale assembly reveals moss genome structure and evolution.</title>
        <authorList>
            <person name="Lang D."/>
            <person name="Ullrich K.K."/>
            <person name="Murat F."/>
            <person name="Fuchs J."/>
            <person name="Jenkins J."/>
            <person name="Haas F.B."/>
            <person name="Piednoel M."/>
            <person name="Gundlach H."/>
            <person name="Van Bel M."/>
            <person name="Meyberg R."/>
            <person name="Vives C."/>
            <person name="Morata J."/>
            <person name="Symeonidi A."/>
            <person name="Hiss M."/>
            <person name="Muchero W."/>
            <person name="Kamisugi Y."/>
            <person name="Saleh O."/>
            <person name="Blanc G."/>
            <person name="Decker E.L."/>
            <person name="van Gessel N."/>
            <person name="Grimwood J."/>
            <person name="Hayes R.D."/>
            <person name="Graham S.W."/>
            <person name="Gunter L.E."/>
            <person name="McDaniel S.F."/>
            <person name="Hoernstein S.N.W."/>
            <person name="Larsson A."/>
            <person name="Li F.W."/>
            <person name="Perroud P.F."/>
            <person name="Phillips J."/>
            <person name="Ranjan P."/>
            <person name="Rokshar D.S."/>
            <person name="Rothfels C.J."/>
            <person name="Schneider L."/>
            <person name="Shu S."/>
            <person name="Stevenson D.W."/>
            <person name="Thummler F."/>
            <person name="Tillich M."/>
            <person name="Villarreal Aguilar J.C."/>
            <person name="Widiez T."/>
            <person name="Wong G.K."/>
            <person name="Wymore A."/>
            <person name="Zhang Y."/>
            <person name="Zimmer A.D."/>
            <person name="Quatrano R.S."/>
            <person name="Mayer K.F.X."/>
            <person name="Goodstein D."/>
            <person name="Casacuberta J.M."/>
            <person name="Vandepoele K."/>
            <person name="Reski R."/>
            <person name="Cuming A.C."/>
            <person name="Tuskan G.A."/>
            <person name="Maumus F."/>
            <person name="Salse J."/>
            <person name="Schmutz J."/>
            <person name="Rensing S.A."/>
        </authorList>
    </citation>
    <scope>NUCLEOTIDE SEQUENCE [LARGE SCALE GENOMIC DNA]</scope>
    <source>
        <strain evidence="2 3">cv. Gransden 2004</strain>
    </source>
</reference>
<dbReference type="InParanoid" id="A0A2K1IRI4"/>
<protein>
    <submittedName>
        <fullName evidence="1 2">Uncharacterized protein</fullName>
    </submittedName>
</protein>
<dbReference type="AlphaFoldDB" id="A0A2K1IRI4"/>